<dbReference type="EMBL" id="MVDD01000002">
    <property type="protein sequence ID" value="PKQ65170.1"/>
    <property type="molecule type" value="Genomic_DNA"/>
</dbReference>
<name>A0A2N3I4C2_9BACT</name>
<evidence type="ECO:0008006" key="3">
    <source>
        <dbReference type="Google" id="ProtNLM"/>
    </source>
</evidence>
<organism evidence="1 2">
    <name type="scientific">Labilibaculum filiforme</name>
    <dbReference type="NCBI Taxonomy" id="1940526"/>
    <lineage>
        <taxon>Bacteria</taxon>
        <taxon>Pseudomonadati</taxon>
        <taxon>Bacteroidota</taxon>
        <taxon>Bacteroidia</taxon>
        <taxon>Marinilabiliales</taxon>
        <taxon>Marinifilaceae</taxon>
        <taxon>Labilibaculum</taxon>
    </lineage>
</organism>
<proteinExistence type="predicted"/>
<gene>
    <name evidence="1" type="ORF">BZG02_04910</name>
</gene>
<evidence type="ECO:0000313" key="1">
    <source>
        <dbReference type="EMBL" id="PKQ65170.1"/>
    </source>
</evidence>
<dbReference type="SUPFAM" id="SSF49299">
    <property type="entry name" value="PKD domain"/>
    <property type="match status" value="1"/>
</dbReference>
<protein>
    <recommendedName>
        <fullName evidence="3">Calx-beta domain-containing protein</fullName>
    </recommendedName>
</protein>
<comment type="caution">
    <text evidence="1">The sequence shown here is derived from an EMBL/GenBank/DDBJ whole genome shotgun (WGS) entry which is preliminary data.</text>
</comment>
<keyword evidence="2" id="KW-1185">Reference proteome</keyword>
<reference evidence="1 2" key="1">
    <citation type="journal article" date="2017" name="Front. Microbiol.">
        <title>Labilibaculum manganireducens gen. nov., sp. nov. and Labilibaculum filiforme sp. nov., Novel Bacteroidetes Isolated from Subsurface Sediments of the Baltic Sea.</title>
        <authorList>
            <person name="Vandieken V."/>
            <person name="Marshall I.P."/>
            <person name="Niemann H."/>
            <person name="Engelen B."/>
            <person name="Cypionka H."/>
        </authorList>
    </citation>
    <scope>NUCLEOTIDE SEQUENCE [LARGE SCALE GENOMIC DNA]</scope>
    <source>
        <strain evidence="1 2">59.16B</strain>
    </source>
</reference>
<sequence length="209" mass="21889">MAQDTRSVGETHTYTVVPESGTNTLLWAITGNNGEGVSWDLQGGTALNDAAIQILWKQPGTYTLTFTEKESHGGIECSTIKTAEVNVGDDFDVVIADATIAVDCATTAANTDITFVLSKTNGATDWTFDYQTVGFGAGNEIAATGVNASGDTHSLVISVPNTTDGGDKTFKVQITNVKDSFGNDTVTGDDETANVTIYGLPDTGDITFN</sequence>
<dbReference type="Proteomes" id="UP000233535">
    <property type="component" value="Unassembled WGS sequence"/>
</dbReference>
<accession>A0A2N3I4C2</accession>
<evidence type="ECO:0000313" key="2">
    <source>
        <dbReference type="Proteomes" id="UP000233535"/>
    </source>
</evidence>
<dbReference type="AlphaFoldDB" id="A0A2N3I4C2"/>
<dbReference type="InterPro" id="IPR035986">
    <property type="entry name" value="PKD_dom_sf"/>
</dbReference>